<dbReference type="OrthoDB" id="1058301at2759"/>
<dbReference type="PROSITE" id="PS51704">
    <property type="entry name" value="GP_PDE"/>
    <property type="match status" value="1"/>
</dbReference>
<evidence type="ECO:0000313" key="2">
    <source>
        <dbReference type="EMBL" id="KIW36097.1"/>
    </source>
</evidence>
<protein>
    <recommendedName>
        <fullName evidence="1">GP-PDE domain-containing protein</fullName>
    </recommendedName>
</protein>
<dbReference type="EMBL" id="KN847375">
    <property type="protein sequence ID" value="KIW36097.1"/>
    <property type="molecule type" value="Genomic_DNA"/>
</dbReference>
<dbReference type="GeneID" id="27363684"/>
<organism evidence="2 3">
    <name type="scientific">Exophiala oligosperma</name>
    <dbReference type="NCBI Taxonomy" id="215243"/>
    <lineage>
        <taxon>Eukaryota</taxon>
        <taxon>Fungi</taxon>
        <taxon>Dikarya</taxon>
        <taxon>Ascomycota</taxon>
        <taxon>Pezizomycotina</taxon>
        <taxon>Eurotiomycetes</taxon>
        <taxon>Chaetothyriomycetidae</taxon>
        <taxon>Chaetothyriales</taxon>
        <taxon>Herpotrichiellaceae</taxon>
        <taxon>Exophiala</taxon>
    </lineage>
</organism>
<accession>A0A0D2BF24</accession>
<feature type="domain" description="GP-PDE" evidence="1">
    <location>
        <begin position="60"/>
        <end position="301"/>
    </location>
</feature>
<dbReference type="Pfam" id="PF03009">
    <property type="entry name" value="GDPD"/>
    <property type="match status" value="1"/>
</dbReference>
<dbReference type="SUPFAM" id="SSF51695">
    <property type="entry name" value="PLC-like phosphodiesterases"/>
    <property type="match status" value="1"/>
</dbReference>
<dbReference type="GO" id="GO:0008081">
    <property type="term" value="F:phosphoric diester hydrolase activity"/>
    <property type="evidence" value="ECO:0007669"/>
    <property type="project" value="InterPro"/>
</dbReference>
<gene>
    <name evidence="2" type="ORF">PV06_11610</name>
</gene>
<evidence type="ECO:0000313" key="3">
    <source>
        <dbReference type="Proteomes" id="UP000053342"/>
    </source>
</evidence>
<evidence type="ECO:0000259" key="1">
    <source>
        <dbReference type="PROSITE" id="PS51704"/>
    </source>
</evidence>
<dbReference type="STRING" id="215243.A0A0D2BF24"/>
<dbReference type="InterPro" id="IPR030395">
    <property type="entry name" value="GP_PDE_dom"/>
</dbReference>
<dbReference type="GO" id="GO:0006629">
    <property type="term" value="P:lipid metabolic process"/>
    <property type="evidence" value="ECO:0007669"/>
    <property type="project" value="InterPro"/>
</dbReference>
<dbReference type="HOGENOM" id="CLU_787623_0_0_1"/>
<keyword evidence="3" id="KW-1185">Reference proteome</keyword>
<dbReference type="VEuPathDB" id="FungiDB:PV06_11610"/>
<dbReference type="PANTHER" id="PTHR43805">
    <property type="entry name" value="GLYCEROPHOSPHORYL DIESTER PHOSPHODIESTERASE"/>
    <property type="match status" value="1"/>
</dbReference>
<dbReference type="AlphaFoldDB" id="A0A0D2BF24"/>
<dbReference type="InterPro" id="IPR017946">
    <property type="entry name" value="PLC-like_Pdiesterase_TIM-brl"/>
</dbReference>
<reference evidence="2 3" key="1">
    <citation type="submission" date="2015-01" db="EMBL/GenBank/DDBJ databases">
        <title>The Genome Sequence of Exophiala oligosperma CBS72588.</title>
        <authorList>
            <consortium name="The Broad Institute Genomics Platform"/>
            <person name="Cuomo C."/>
            <person name="de Hoog S."/>
            <person name="Gorbushina A."/>
            <person name="Stielow B."/>
            <person name="Teixiera M."/>
            <person name="Abouelleil A."/>
            <person name="Chapman S.B."/>
            <person name="Priest M."/>
            <person name="Young S.K."/>
            <person name="Wortman J."/>
            <person name="Nusbaum C."/>
            <person name="Birren B."/>
        </authorList>
    </citation>
    <scope>NUCLEOTIDE SEQUENCE [LARGE SCALE GENOMIC DNA]</scope>
    <source>
        <strain evidence="2 3">CBS 72588</strain>
    </source>
</reference>
<sequence>MQFQLASSNRYGTQGYGHFHGIVGKDGRAATVEQRFYEQIGGKIGLCTCSILSAAQEPLPKPYQPSGLSDNIRQTIASEPDVTELVQMSLRLLPIEATIDGVVVLSHDATLKRCFGVDRKIADCDWEYISGLRTLREPHEPMPRLLDLVNYLAQPKLAHIWLLLDIKLDNNANDIMRCTAKVFEEVSAPFDTLWEDRVVLGCWAANYFSLCEAYFPGYPVVHIGFSVPYSSQFLAIENIGYIMLQETLVSPLGRSFIRDARAAQRPILSWSVDNEIGLDLCVRRELDGVVTDNPKKLLELRESSIKSGRPLAWSVRRIASVLRINMIIWVFNFIYGRKYGFGLDQRYTTKSH</sequence>
<dbReference type="Gene3D" id="3.20.20.190">
    <property type="entry name" value="Phosphatidylinositol (PI) phosphodiesterase"/>
    <property type="match status" value="1"/>
</dbReference>
<proteinExistence type="predicted"/>
<name>A0A0D2BF24_9EURO</name>
<dbReference type="PANTHER" id="PTHR43805:SF1">
    <property type="entry name" value="GP-PDE DOMAIN-CONTAINING PROTEIN"/>
    <property type="match status" value="1"/>
</dbReference>
<dbReference type="Proteomes" id="UP000053342">
    <property type="component" value="Unassembled WGS sequence"/>
</dbReference>
<dbReference type="RefSeq" id="XP_016256313.1">
    <property type="nucleotide sequence ID" value="XM_016413317.1"/>
</dbReference>